<sequence length="141" mass="16003">MNRGVLCEFIAAEKTSYGVRRLCRVFGISPTSFYAWAARRGGPTAAELDDAYAIEAARVAWEEHRRIYGARRLTAEVRDRGHAWNRKRVARLMRLGAIEGVHRRRRGKYGRRAASTATAPDRVERDFTATAPNQLWVADIT</sequence>
<gene>
    <name evidence="2" type="ORF">SAMN05660642_01330</name>
</gene>
<feature type="domain" description="HTH-like" evidence="1">
    <location>
        <begin position="48"/>
        <end position="106"/>
    </location>
</feature>
<keyword evidence="3" id="KW-1185">Reference proteome</keyword>
<proteinExistence type="predicted"/>
<evidence type="ECO:0000313" key="2">
    <source>
        <dbReference type="EMBL" id="SDM01329.1"/>
    </source>
</evidence>
<accession>A0A1G9PRJ4</accession>
<evidence type="ECO:0000313" key="3">
    <source>
        <dbReference type="Proteomes" id="UP000198680"/>
    </source>
</evidence>
<dbReference type="PANTHER" id="PTHR46889">
    <property type="entry name" value="TRANSPOSASE INSF FOR INSERTION SEQUENCE IS3B-RELATED"/>
    <property type="match status" value="1"/>
</dbReference>
<dbReference type="PANTHER" id="PTHR46889:SF4">
    <property type="entry name" value="TRANSPOSASE INSO FOR INSERTION SEQUENCE ELEMENT IS911B-RELATED"/>
    <property type="match status" value="1"/>
</dbReference>
<dbReference type="InterPro" id="IPR050900">
    <property type="entry name" value="Transposase_IS3/IS150/IS904"/>
</dbReference>
<dbReference type="Proteomes" id="UP000198680">
    <property type="component" value="Unassembled WGS sequence"/>
</dbReference>
<dbReference type="EMBL" id="FNHE01000003">
    <property type="protein sequence ID" value="SDM01329.1"/>
    <property type="molecule type" value="Genomic_DNA"/>
</dbReference>
<protein>
    <submittedName>
        <fullName evidence="2">HTH-like domain-containing protein</fullName>
    </submittedName>
</protein>
<dbReference type="STRING" id="1137991.SAMN05660642_01330"/>
<dbReference type="Pfam" id="PF13276">
    <property type="entry name" value="HTH_21"/>
    <property type="match status" value="1"/>
</dbReference>
<dbReference type="RefSeq" id="WP_175479463.1">
    <property type="nucleotide sequence ID" value="NZ_FNHE01000003.1"/>
</dbReference>
<name>A0A1G9PRJ4_9ACTN</name>
<reference evidence="3" key="1">
    <citation type="submission" date="2016-10" db="EMBL/GenBank/DDBJ databases">
        <authorList>
            <person name="Varghese N."/>
            <person name="Submissions S."/>
        </authorList>
    </citation>
    <scope>NUCLEOTIDE SEQUENCE [LARGE SCALE GENOMIC DNA]</scope>
    <source>
        <strain evidence="3">DSM 45419</strain>
    </source>
</reference>
<organism evidence="2 3">
    <name type="scientific">Geodermatophilus siccatus</name>
    <dbReference type="NCBI Taxonomy" id="1137991"/>
    <lineage>
        <taxon>Bacteria</taxon>
        <taxon>Bacillati</taxon>
        <taxon>Actinomycetota</taxon>
        <taxon>Actinomycetes</taxon>
        <taxon>Geodermatophilales</taxon>
        <taxon>Geodermatophilaceae</taxon>
        <taxon>Geodermatophilus</taxon>
    </lineage>
</organism>
<dbReference type="AlphaFoldDB" id="A0A1G9PRJ4"/>
<dbReference type="InterPro" id="IPR025948">
    <property type="entry name" value="HTH-like_dom"/>
</dbReference>
<evidence type="ECO:0000259" key="1">
    <source>
        <dbReference type="Pfam" id="PF13276"/>
    </source>
</evidence>